<feature type="compositionally biased region" description="Low complexity" evidence="1">
    <location>
        <begin position="25"/>
        <end position="36"/>
    </location>
</feature>
<keyword evidence="2" id="KW-0472">Membrane</keyword>
<keyword evidence="2" id="KW-1133">Transmembrane helix</keyword>
<reference evidence="4" key="1">
    <citation type="submission" date="2014-01" db="EMBL/GenBank/DDBJ databases">
        <title>The Genome Sequence of Anopheles melas CM1001059_A (V2).</title>
        <authorList>
            <consortium name="The Broad Institute Genomics Platform"/>
            <person name="Neafsey D.E."/>
            <person name="Besansky N."/>
            <person name="Howell P."/>
            <person name="Walton C."/>
            <person name="Young S.K."/>
            <person name="Zeng Q."/>
            <person name="Gargeya S."/>
            <person name="Fitzgerald M."/>
            <person name="Haas B."/>
            <person name="Abouelleil A."/>
            <person name="Allen A.W."/>
            <person name="Alvarado L."/>
            <person name="Arachchi H.M."/>
            <person name="Berlin A.M."/>
            <person name="Chapman S.B."/>
            <person name="Gainer-Dewar J."/>
            <person name="Goldberg J."/>
            <person name="Griggs A."/>
            <person name="Gujja S."/>
            <person name="Hansen M."/>
            <person name="Howarth C."/>
            <person name="Imamovic A."/>
            <person name="Ireland A."/>
            <person name="Larimer J."/>
            <person name="McCowan C."/>
            <person name="Murphy C."/>
            <person name="Pearson M."/>
            <person name="Poon T.W."/>
            <person name="Priest M."/>
            <person name="Roberts A."/>
            <person name="Saif S."/>
            <person name="Shea T."/>
            <person name="Sisk P."/>
            <person name="Sykes S."/>
            <person name="Wortman J."/>
            <person name="Nusbaum C."/>
            <person name="Birren B."/>
        </authorList>
    </citation>
    <scope>NUCLEOTIDE SEQUENCE [LARGE SCALE GENOMIC DNA]</scope>
    <source>
        <strain evidence="4">CM1001059</strain>
    </source>
</reference>
<keyword evidence="4" id="KW-1185">Reference proteome</keyword>
<dbReference type="Proteomes" id="UP000075902">
    <property type="component" value="Unassembled WGS sequence"/>
</dbReference>
<evidence type="ECO:0000256" key="2">
    <source>
        <dbReference type="SAM" id="Phobius"/>
    </source>
</evidence>
<dbReference type="STRING" id="34690.A0A182U6I5"/>
<evidence type="ECO:0000313" key="4">
    <source>
        <dbReference type="Proteomes" id="UP000075902"/>
    </source>
</evidence>
<sequence>MKTLDKERRRKRHMEKGNGSGLAGPPGSASGAVGAVDQAKPTSAPHRKPSSSTSSLAGSSAHGGTADSNDKIKREKCENSSSNIQTEIRTDDFVVRLLLFNFLLLFSFKLYLNKKNNK</sequence>
<feature type="compositionally biased region" description="Low complexity" evidence="1">
    <location>
        <begin position="50"/>
        <end position="66"/>
    </location>
</feature>
<evidence type="ECO:0000256" key="1">
    <source>
        <dbReference type="SAM" id="MobiDB-lite"/>
    </source>
</evidence>
<reference evidence="3" key="2">
    <citation type="submission" date="2020-05" db="UniProtKB">
        <authorList>
            <consortium name="EnsemblMetazoa"/>
        </authorList>
    </citation>
    <scope>IDENTIFICATION</scope>
    <source>
        <strain evidence="3">CM1001059</strain>
    </source>
</reference>
<dbReference type="AlphaFoldDB" id="A0A182U6I5"/>
<feature type="transmembrane region" description="Helical" evidence="2">
    <location>
        <begin position="93"/>
        <end position="112"/>
    </location>
</feature>
<dbReference type="VEuPathDB" id="VectorBase:AMEC014820"/>
<proteinExistence type="predicted"/>
<dbReference type="EnsemblMetazoa" id="AMEC014820-RA">
    <property type="protein sequence ID" value="AMEC014820-PA"/>
    <property type="gene ID" value="AMEC014820"/>
</dbReference>
<evidence type="ECO:0000313" key="3">
    <source>
        <dbReference type="EnsemblMetazoa" id="AMEC014820-PA"/>
    </source>
</evidence>
<accession>A0A182U6I5</accession>
<keyword evidence="2" id="KW-0812">Transmembrane</keyword>
<feature type="compositionally biased region" description="Basic and acidic residues" evidence="1">
    <location>
        <begin position="68"/>
        <end position="78"/>
    </location>
</feature>
<protein>
    <submittedName>
        <fullName evidence="3">Uncharacterized protein</fullName>
    </submittedName>
</protein>
<feature type="region of interest" description="Disordered" evidence="1">
    <location>
        <begin position="1"/>
        <end position="85"/>
    </location>
</feature>
<name>A0A182U6I5_9DIPT</name>
<organism evidence="3 4">
    <name type="scientific">Anopheles melas</name>
    <dbReference type="NCBI Taxonomy" id="34690"/>
    <lineage>
        <taxon>Eukaryota</taxon>
        <taxon>Metazoa</taxon>
        <taxon>Ecdysozoa</taxon>
        <taxon>Arthropoda</taxon>
        <taxon>Hexapoda</taxon>
        <taxon>Insecta</taxon>
        <taxon>Pterygota</taxon>
        <taxon>Neoptera</taxon>
        <taxon>Endopterygota</taxon>
        <taxon>Diptera</taxon>
        <taxon>Nematocera</taxon>
        <taxon>Culicoidea</taxon>
        <taxon>Culicidae</taxon>
        <taxon>Anophelinae</taxon>
        <taxon>Anopheles</taxon>
    </lineage>
</organism>